<dbReference type="RefSeq" id="WP_011366803.1">
    <property type="nucleotide sequence ID" value="NC_007519.1"/>
</dbReference>
<evidence type="ECO:0000256" key="1">
    <source>
        <dbReference type="ARBA" id="ARBA00004370"/>
    </source>
</evidence>
<protein>
    <submittedName>
        <fullName evidence="7">Protein serine/threonine phosphatase with Cache sensor</fullName>
    </submittedName>
</protein>
<reference evidence="7 8" key="1">
    <citation type="journal article" date="2011" name="J. Bacteriol.">
        <title>Complete genome sequence and updated annotation of Desulfovibrio alaskensis G20.</title>
        <authorList>
            <person name="Hauser L.J."/>
            <person name="Land M.L."/>
            <person name="Brown S.D."/>
            <person name="Larimer F."/>
            <person name="Keller K.L."/>
            <person name="Rapp-Giles B.J."/>
            <person name="Price M.N."/>
            <person name="Lin M."/>
            <person name="Bruce D.C."/>
            <person name="Detter J.C."/>
            <person name="Tapia R."/>
            <person name="Han C.S."/>
            <person name="Goodwin L.A."/>
            <person name="Cheng J.F."/>
            <person name="Pitluck S."/>
            <person name="Copeland A."/>
            <person name="Lucas S."/>
            <person name="Nolan M."/>
            <person name="Lapidus A.L."/>
            <person name="Palumbo A.V."/>
            <person name="Wall J.D."/>
        </authorList>
    </citation>
    <scope>NUCLEOTIDE SEQUENCE [LARGE SCALE GENOMIC DNA]</scope>
    <source>
        <strain evidence="8">ATCC BAA 1058 / DSM 17464 / G20</strain>
    </source>
</reference>
<dbReference type="KEGG" id="dde:Dde_0721"/>
<evidence type="ECO:0000256" key="3">
    <source>
        <dbReference type="ARBA" id="ARBA00022679"/>
    </source>
</evidence>
<name>Q314X4_OLEA2</name>
<dbReference type="GO" id="GO:0016020">
    <property type="term" value="C:membrane"/>
    <property type="evidence" value="ECO:0007669"/>
    <property type="project" value="UniProtKB-SubCell"/>
</dbReference>
<dbReference type="InterPro" id="IPR003594">
    <property type="entry name" value="HATPase_dom"/>
</dbReference>
<accession>Q314X4</accession>
<evidence type="ECO:0000313" key="7">
    <source>
        <dbReference type="EMBL" id="ABB37522.1"/>
    </source>
</evidence>
<dbReference type="SMART" id="SM00331">
    <property type="entry name" value="PP2C_SIG"/>
    <property type="match status" value="1"/>
</dbReference>
<dbReference type="GO" id="GO:0016301">
    <property type="term" value="F:kinase activity"/>
    <property type="evidence" value="ECO:0007669"/>
    <property type="project" value="UniProtKB-KW"/>
</dbReference>
<dbReference type="Gene3D" id="6.10.340.10">
    <property type="match status" value="1"/>
</dbReference>
<keyword evidence="4" id="KW-0418">Kinase</keyword>
<keyword evidence="2" id="KW-0597">Phosphoprotein</keyword>
<sequence length="885" mass="97457">MNIRWKFFFVLLGASVVPLLVVSILVAVLADNIERNVIRETRAELTERASTAMLNMARNYATGMMQDIQSLSVIAYTLKREAERLAAVPAPAAAAAADDTAVLFSSDFDPELPFPPDLKEFASYTGKPRGMMMQTASGLVSFGSMSFHVPGGNPDARQKQRAARLAGLLPVLRDVRGVFGDYIYRMFVGLEDGLSGTYPGLGEIPPAYDPRERPWYRAAVERDDITWTSPVVDAVTGRLTLTISIPLRGADGRLLGVAGLDILMQEGLQAHSVISSWSKDLEMMLVYRDPAEGENAPIHVVGRTLRDAEGRQMWRMMQREAPFPMPEGRTLDNLRSRMSHRHADVMELEFNDEPSLLAYAPITDQLTVVIITPRSVIQEVPDTISNMLTESDEAVNLVVSMSLILVMLGAFVISLLASRATTRPLLDIVQAARRLSQGDWSVHIPARLGDERDEVIQAFNEMGPKLSKQIQIQQALDVAHEVQSSLLPAEAPAFEGWDISGRTRYCDETGGDYYDYITWMDGQEPALSVVLGDVSGHGLPSALLMATGRSLLRGQADSLCCTARRVERVNAILSADVNGTGRFITLFVLDIRQRSRQVRWVRAGHDPAMVYDPATDVFSLLQGCGLPLGVVPDATYNAEETTLPENAVVLIGTDGIWEAVNAEGEMFGKDRLQELLRSHAHLCAHEISKAVLDAVDTFCQDAPRMDDVTLVVLKPQQHGCTQSAPAVPQGDTPPEEASVHVRLTSALDIPALAEAVQTLCDSTACSRRVRFSFTLAVDELVTNVFEHGAADGVQRRVDAWFWLQDGFLRARLEDNGNPFNCTKAAPPELNVPLEKRKKPVGGLGIHLVKQYMDDFRYTRKKDNNIIVLGKRLDNGSKHDDERSHA</sequence>
<evidence type="ECO:0000256" key="2">
    <source>
        <dbReference type="ARBA" id="ARBA00022553"/>
    </source>
</evidence>
<keyword evidence="8" id="KW-1185">Reference proteome</keyword>
<dbReference type="SUPFAM" id="SSF55874">
    <property type="entry name" value="ATPase domain of HSP90 chaperone/DNA topoisomerase II/histidine kinase"/>
    <property type="match status" value="1"/>
</dbReference>
<gene>
    <name evidence="7" type="ordered locus">Dde_0721</name>
</gene>
<dbReference type="InterPro" id="IPR029151">
    <property type="entry name" value="Sensor-like_sf"/>
</dbReference>
<comment type="subcellular location">
    <subcellularLocation>
        <location evidence="1">Membrane</location>
    </subcellularLocation>
</comment>
<dbReference type="InterPro" id="IPR036457">
    <property type="entry name" value="PPM-type-like_dom_sf"/>
</dbReference>
<dbReference type="InterPro" id="IPR036890">
    <property type="entry name" value="HATPase_C_sf"/>
</dbReference>
<dbReference type="SUPFAM" id="SSF103190">
    <property type="entry name" value="Sensory domain-like"/>
    <property type="match status" value="1"/>
</dbReference>
<evidence type="ECO:0000259" key="6">
    <source>
        <dbReference type="PROSITE" id="PS50885"/>
    </source>
</evidence>
<dbReference type="SUPFAM" id="SSF158472">
    <property type="entry name" value="HAMP domain-like"/>
    <property type="match status" value="1"/>
</dbReference>
<dbReference type="AlphaFoldDB" id="Q314X4"/>
<evidence type="ECO:0000256" key="5">
    <source>
        <dbReference type="ARBA" id="ARBA00022801"/>
    </source>
</evidence>
<dbReference type="SMART" id="SM00304">
    <property type="entry name" value="HAMP"/>
    <property type="match status" value="1"/>
</dbReference>
<dbReference type="Gene3D" id="3.30.450.20">
    <property type="entry name" value="PAS domain"/>
    <property type="match status" value="1"/>
</dbReference>
<dbReference type="Pfam" id="PF00672">
    <property type="entry name" value="HAMP"/>
    <property type="match status" value="1"/>
</dbReference>
<dbReference type="Pfam" id="PF22673">
    <property type="entry name" value="MCP-like_PDC_1"/>
    <property type="match status" value="1"/>
</dbReference>
<evidence type="ECO:0000313" key="8">
    <source>
        <dbReference type="Proteomes" id="UP000002710"/>
    </source>
</evidence>
<dbReference type="Gene3D" id="3.60.40.10">
    <property type="entry name" value="PPM-type phosphatase domain"/>
    <property type="match status" value="1"/>
</dbReference>
<evidence type="ECO:0000256" key="4">
    <source>
        <dbReference type="ARBA" id="ARBA00022777"/>
    </source>
</evidence>
<proteinExistence type="predicted"/>
<dbReference type="InterPro" id="IPR003660">
    <property type="entry name" value="HAMP_dom"/>
</dbReference>
<dbReference type="PANTHER" id="PTHR43156:SF2">
    <property type="entry name" value="STAGE II SPORULATION PROTEIN E"/>
    <property type="match status" value="1"/>
</dbReference>
<organism evidence="7 8">
    <name type="scientific">Oleidesulfovibrio alaskensis (strain ATCC BAA-1058 / DSM 17464 / G20)</name>
    <name type="common">Desulfovibrio alaskensis</name>
    <dbReference type="NCBI Taxonomy" id="207559"/>
    <lineage>
        <taxon>Bacteria</taxon>
        <taxon>Pseudomonadati</taxon>
        <taxon>Thermodesulfobacteriota</taxon>
        <taxon>Desulfovibrionia</taxon>
        <taxon>Desulfovibrionales</taxon>
        <taxon>Desulfovibrionaceae</taxon>
        <taxon>Oleidesulfovibrio</taxon>
    </lineage>
</organism>
<dbReference type="GO" id="GO:0007165">
    <property type="term" value="P:signal transduction"/>
    <property type="evidence" value="ECO:0007669"/>
    <property type="project" value="InterPro"/>
</dbReference>
<dbReference type="CDD" id="cd16936">
    <property type="entry name" value="HATPase_RsbW-like"/>
    <property type="match status" value="1"/>
</dbReference>
<dbReference type="InterPro" id="IPR001932">
    <property type="entry name" value="PPM-type_phosphatase-like_dom"/>
</dbReference>
<dbReference type="GO" id="GO:0016791">
    <property type="term" value="F:phosphatase activity"/>
    <property type="evidence" value="ECO:0007669"/>
    <property type="project" value="TreeGrafter"/>
</dbReference>
<dbReference type="PANTHER" id="PTHR43156">
    <property type="entry name" value="STAGE II SPORULATION PROTEIN E-RELATED"/>
    <property type="match status" value="1"/>
</dbReference>
<dbReference type="CDD" id="cd06225">
    <property type="entry name" value="HAMP"/>
    <property type="match status" value="1"/>
</dbReference>
<keyword evidence="3" id="KW-0808">Transferase</keyword>
<dbReference type="eggNOG" id="COG2972">
    <property type="taxonomic scope" value="Bacteria"/>
</dbReference>
<dbReference type="Pfam" id="PF13581">
    <property type="entry name" value="HATPase_c_2"/>
    <property type="match status" value="1"/>
</dbReference>
<dbReference type="HOGENOM" id="CLU_020306_1_0_7"/>
<dbReference type="Proteomes" id="UP000002710">
    <property type="component" value="Chromosome"/>
</dbReference>
<dbReference type="STRING" id="207559.Dde_0721"/>
<dbReference type="Gene3D" id="3.30.565.10">
    <property type="entry name" value="Histidine kinase-like ATPase, C-terminal domain"/>
    <property type="match status" value="1"/>
</dbReference>
<dbReference type="EMBL" id="CP000112">
    <property type="protein sequence ID" value="ABB37522.1"/>
    <property type="molecule type" value="Genomic_DNA"/>
</dbReference>
<dbReference type="InterPro" id="IPR052016">
    <property type="entry name" value="Bact_Sigma-Reg"/>
</dbReference>
<dbReference type="eggNOG" id="COG2208">
    <property type="taxonomic scope" value="Bacteria"/>
</dbReference>
<keyword evidence="5" id="KW-0378">Hydrolase</keyword>
<dbReference type="Pfam" id="PF07228">
    <property type="entry name" value="SpoIIE"/>
    <property type="match status" value="1"/>
</dbReference>
<dbReference type="eggNOG" id="COG2172">
    <property type="taxonomic scope" value="Bacteria"/>
</dbReference>
<dbReference type="PROSITE" id="PS50885">
    <property type="entry name" value="HAMP"/>
    <property type="match status" value="1"/>
</dbReference>
<feature type="domain" description="HAMP" evidence="6">
    <location>
        <begin position="419"/>
        <end position="471"/>
    </location>
</feature>
<dbReference type="CDD" id="cd18773">
    <property type="entry name" value="PDC1_HK_sensor"/>
    <property type="match status" value="1"/>
</dbReference>